<evidence type="ECO:0000256" key="6">
    <source>
        <dbReference type="ARBA" id="ARBA00022603"/>
    </source>
</evidence>
<proteinExistence type="inferred from homology"/>
<evidence type="ECO:0000256" key="5">
    <source>
        <dbReference type="ARBA" id="ARBA00022490"/>
    </source>
</evidence>
<keyword evidence="6" id="KW-0489">Methyltransferase</keyword>
<dbReference type="NCBIfam" id="TIGR04364">
    <property type="entry name" value="methyltran_FxLD"/>
    <property type="match status" value="1"/>
</dbReference>
<dbReference type="Pfam" id="PF01135">
    <property type="entry name" value="PCMT"/>
    <property type="match status" value="1"/>
</dbReference>
<evidence type="ECO:0000256" key="7">
    <source>
        <dbReference type="ARBA" id="ARBA00022679"/>
    </source>
</evidence>
<dbReference type="PANTHER" id="PTHR11579:SF0">
    <property type="entry name" value="PROTEIN-L-ISOASPARTATE(D-ASPARTATE) O-METHYLTRANSFERASE"/>
    <property type="match status" value="1"/>
</dbReference>
<dbReference type="InterPro" id="IPR027573">
    <property type="entry name" value="Methyltran_FxLD"/>
</dbReference>
<name>A0ABP8Y3R3_9MICO</name>
<dbReference type="InterPro" id="IPR000682">
    <property type="entry name" value="PCMT"/>
</dbReference>
<evidence type="ECO:0000313" key="13">
    <source>
        <dbReference type="Proteomes" id="UP001500843"/>
    </source>
</evidence>
<evidence type="ECO:0000256" key="2">
    <source>
        <dbReference type="ARBA" id="ARBA00005369"/>
    </source>
</evidence>
<dbReference type="Gene3D" id="3.40.50.150">
    <property type="entry name" value="Vaccinia Virus protein VP39"/>
    <property type="match status" value="1"/>
</dbReference>
<dbReference type="Proteomes" id="UP001500843">
    <property type="component" value="Unassembled WGS sequence"/>
</dbReference>
<evidence type="ECO:0000256" key="9">
    <source>
        <dbReference type="ARBA" id="ARBA00030757"/>
    </source>
</evidence>
<dbReference type="PANTHER" id="PTHR11579">
    <property type="entry name" value="PROTEIN-L-ISOASPARTATE O-METHYLTRANSFERASE"/>
    <property type="match status" value="1"/>
</dbReference>
<gene>
    <name evidence="12" type="ORF">GCM10023198_50490</name>
</gene>
<dbReference type="CDD" id="cd02440">
    <property type="entry name" value="AdoMet_MTases"/>
    <property type="match status" value="1"/>
</dbReference>
<keyword evidence="13" id="KW-1185">Reference proteome</keyword>
<protein>
    <recommendedName>
        <fullName evidence="4">Protein-L-isoaspartate O-methyltransferase</fullName>
        <ecNumber evidence="3">2.1.1.77</ecNumber>
    </recommendedName>
    <alternativeName>
        <fullName evidence="11">L-isoaspartyl protein carboxyl methyltransferase</fullName>
    </alternativeName>
    <alternativeName>
        <fullName evidence="9">Protein L-isoaspartyl methyltransferase</fullName>
    </alternativeName>
    <alternativeName>
        <fullName evidence="10">Protein-beta-aspartate methyltransferase</fullName>
    </alternativeName>
</protein>
<comment type="caution">
    <text evidence="12">The sequence shown here is derived from an EMBL/GenBank/DDBJ whole genome shotgun (WGS) entry which is preliminary data.</text>
</comment>
<evidence type="ECO:0000256" key="4">
    <source>
        <dbReference type="ARBA" id="ARBA00013346"/>
    </source>
</evidence>
<keyword evidence="5" id="KW-0963">Cytoplasm</keyword>
<evidence type="ECO:0000256" key="10">
    <source>
        <dbReference type="ARBA" id="ARBA00031323"/>
    </source>
</evidence>
<dbReference type="EMBL" id="BAABHM010000033">
    <property type="protein sequence ID" value="GAA4720407.1"/>
    <property type="molecule type" value="Genomic_DNA"/>
</dbReference>
<sequence length="411" mass="43807">MNLTTDTTRTTDDARSAREAMVAWLEGHLTSPAVLGALRTVPREAFVPEGTPLTDAYAPDRPVITRREEHGAATSSVSAASLQGRMIELAQVGPDARVLEIGSGGYNAALLAEVVGEAGSVVSIDIDPWVTDRATEYLSATGYGDRVTVVTGDGELPVEGEGPFDAILVTVGAWDIAPAWLEQLAEGGRLVVPLRMRSVTRTVALRWDGDHLVSEAAEPGGFVPMQGIGGHDEHALHLPDPAGGFLTLRFDDEVPDQPHLLDGVLATPVVETWSGVPLAHGQEFSGLHLWYASFLDGFCRINADPDTELAGQQAQTWFPFGTAVGDSFAYLAIRPLDGSGVEFGARAWGPHADQAAERLNAQVQAWDEAGRPDNADIAYWPDGANLTVTPRGATHLRKARGVITISWPTES</sequence>
<dbReference type="RefSeq" id="WP_253877787.1">
    <property type="nucleotide sequence ID" value="NZ_BAABHM010000033.1"/>
</dbReference>
<evidence type="ECO:0000256" key="11">
    <source>
        <dbReference type="ARBA" id="ARBA00031350"/>
    </source>
</evidence>
<evidence type="ECO:0000256" key="3">
    <source>
        <dbReference type="ARBA" id="ARBA00011890"/>
    </source>
</evidence>
<keyword evidence="7" id="KW-0808">Transferase</keyword>
<comment type="similarity">
    <text evidence="2">Belongs to the methyltransferase superfamily. L-isoaspartyl/D-aspartyl protein methyltransferase family.</text>
</comment>
<dbReference type="EC" id="2.1.1.77" evidence="3"/>
<dbReference type="SUPFAM" id="SSF53335">
    <property type="entry name" value="S-adenosyl-L-methionine-dependent methyltransferases"/>
    <property type="match status" value="1"/>
</dbReference>
<reference evidence="13" key="1">
    <citation type="journal article" date="2019" name="Int. J. Syst. Evol. Microbiol.">
        <title>The Global Catalogue of Microorganisms (GCM) 10K type strain sequencing project: providing services to taxonomists for standard genome sequencing and annotation.</title>
        <authorList>
            <consortium name="The Broad Institute Genomics Platform"/>
            <consortium name="The Broad Institute Genome Sequencing Center for Infectious Disease"/>
            <person name="Wu L."/>
            <person name="Ma J."/>
        </authorList>
    </citation>
    <scope>NUCLEOTIDE SEQUENCE [LARGE SCALE GENOMIC DNA]</scope>
    <source>
        <strain evidence="13">JCM 17975</strain>
    </source>
</reference>
<accession>A0ABP8Y3R3</accession>
<comment type="subcellular location">
    <subcellularLocation>
        <location evidence="1">Cytoplasm</location>
    </subcellularLocation>
</comment>
<evidence type="ECO:0000256" key="8">
    <source>
        <dbReference type="ARBA" id="ARBA00022691"/>
    </source>
</evidence>
<dbReference type="InterPro" id="IPR029063">
    <property type="entry name" value="SAM-dependent_MTases_sf"/>
</dbReference>
<organism evidence="12 13">
    <name type="scientific">Promicromonospora umidemergens</name>
    <dbReference type="NCBI Taxonomy" id="629679"/>
    <lineage>
        <taxon>Bacteria</taxon>
        <taxon>Bacillati</taxon>
        <taxon>Actinomycetota</taxon>
        <taxon>Actinomycetes</taxon>
        <taxon>Micrococcales</taxon>
        <taxon>Promicromonosporaceae</taxon>
        <taxon>Promicromonospora</taxon>
    </lineage>
</organism>
<evidence type="ECO:0000313" key="12">
    <source>
        <dbReference type="EMBL" id="GAA4720407.1"/>
    </source>
</evidence>
<evidence type="ECO:0000256" key="1">
    <source>
        <dbReference type="ARBA" id="ARBA00004496"/>
    </source>
</evidence>
<keyword evidence="8" id="KW-0949">S-adenosyl-L-methionine</keyword>